<evidence type="ECO:0000256" key="5">
    <source>
        <dbReference type="ARBA" id="ARBA00022793"/>
    </source>
</evidence>
<keyword evidence="10" id="KW-0670">Pyruvate</keyword>
<evidence type="ECO:0000256" key="12">
    <source>
        <dbReference type="SAM" id="MobiDB-lite"/>
    </source>
</evidence>
<evidence type="ECO:0000256" key="1">
    <source>
        <dbReference type="ARBA" id="ARBA00001928"/>
    </source>
</evidence>
<evidence type="ECO:0000256" key="8">
    <source>
        <dbReference type="ARBA" id="ARBA00023239"/>
    </source>
</evidence>
<dbReference type="PANTHER" id="PTHR10067:SF17">
    <property type="entry name" value="PHOSPHATIDYLSERINE DECARBOXYLASE PROENZYME 2"/>
    <property type="match status" value="1"/>
</dbReference>
<dbReference type="EC" id="4.1.1.65" evidence="3"/>
<dbReference type="EMBL" id="JH687398">
    <property type="protein sequence ID" value="EIM80315.1"/>
    <property type="molecule type" value="Genomic_DNA"/>
</dbReference>
<keyword evidence="9" id="KW-1208">Phospholipid metabolism</keyword>
<dbReference type="KEGG" id="shs:STEHIDRAFT_125892"/>
<proteinExistence type="predicted"/>
<dbReference type="Pfam" id="PF02666">
    <property type="entry name" value="PS_Dcarbxylase"/>
    <property type="match status" value="1"/>
</dbReference>
<evidence type="ECO:0000256" key="2">
    <source>
        <dbReference type="ARBA" id="ARBA00005189"/>
    </source>
</evidence>
<protein>
    <recommendedName>
        <fullName evidence="3">phosphatidylserine decarboxylase</fullName>
        <ecNumber evidence="3">4.1.1.65</ecNumber>
    </recommendedName>
</protein>
<dbReference type="GO" id="GO:0004609">
    <property type="term" value="F:phosphatidylserine decarboxylase activity"/>
    <property type="evidence" value="ECO:0007669"/>
    <property type="project" value="UniProtKB-EC"/>
</dbReference>
<dbReference type="RefSeq" id="XP_007310458.1">
    <property type="nucleotide sequence ID" value="XM_007310396.1"/>
</dbReference>
<keyword evidence="8" id="KW-0456">Lyase</keyword>
<dbReference type="Proteomes" id="UP000053927">
    <property type="component" value="Unassembled WGS sequence"/>
</dbReference>
<dbReference type="GO" id="GO:0006646">
    <property type="term" value="P:phosphatidylethanolamine biosynthetic process"/>
    <property type="evidence" value="ECO:0007669"/>
    <property type="project" value="UniProtKB-UniPathway"/>
</dbReference>
<dbReference type="UniPathway" id="UPA00558"/>
<keyword evidence="14" id="KW-1185">Reference proteome</keyword>
<feature type="region of interest" description="Disordered" evidence="12">
    <location>
        <begin position="1"/>
        <end position="29"/>
    </location>
</feature>
<organism evidence="13 14">
    <name type="scientific">Stereum hirsutum (strain FP-91666)</name>
    <name type="common">White-rot fungus</name>
    <dbReference type="NCBI Taxonomy" id="721885"/>
    <lineage>
        <taxon>Eukaryota</taxon>
        <taxon>Fungi</taxon>
        <taxon>Dikarya</taxon>
        <taxon>Basidiomycota</taxon>
        <taxon>Agaricomycotina</taxon>
        <taxon>Agaricomycetes</taxon>
        <taxon>Russulales</taxon>
        <taxon>Stereaceae</taxon>
        <taxon>Stereum</taxon>
    </lineage>
</organism>
<evidence type="ECO:0000256" key="4">
    <source>
        <dbReference type="ARBA" id="ARBA00022516"/>
    </source>
</evidence>
<dbReference type="AlphaFoldDB" id="R7RZG7"/>
<dbReference type="PANTHER" id="PTHR10067">
    <property type="entry name" value="PHOSPHATIDYLSERINE DECARBOXYLASE"/>
    <property type="match status" value="1"/>
</dbReference>
<evidence type="ECO:0000256" key="6">
    <source>
        <dbReference type="ARBA" id="ARBA00023098"/>
    </source>
</evidence>
<keyword evidence="5" id="KW-0210">Decarboxylase</keyword>
<dbReference type="InterPro" id="IPR003817">
    <property type="entry name" value="PS_Dcarbxylase"/>
</dbReference>
<name>R7RZG7_STEHR</name>
<sequence>MVLIPAHHLTKPIEKHDSPDKSLPDASHQQVADTLSVLVNASDKSGPAAPADADVPGASAGDGVPEGLTAHTPLHKISRLHALEKYVPGLENLAANYHVGNFVVMRGTGEKFFESMPLYPRLGMHLLFYGSAQIKLLHNKSVENVLKELSVRQGEIYDSPESIQSIPAFIEEYKIKTSELLEPDYTKYANFNDFFARRLKPGARPVENADDPNGICSAADCRLTVFPTVTLAREFWVKGNNFTIPNLLNVPADSETATYFDDASLALFRLAPADYHRFHSPIDGEIGEIVDVPGQYYTVNPQAVNEPGFDVLSSNRRAILYMTHAGSGQKVAFVAIGAMLVGSIEWTKGSKTGATVTRGEDLGCFKYGGSTIVAVFPKGLIQFDEDLVKTSETAIETLVSVGSSIGKRIV</sequence>
<evidence type="ECO:0000313" key="14">
    <source>
        <dbReference type="Proteomes" id="UP000053927"/>
    </source>
</evidence>
<evidence type="ECO:0000256" key="11">
    <source>
        <dbReference type="ARBA" id="ARBA00024326"/>
    </source>
</evidence>
<keyword evidence="7" id="KW-0594">Phospholipid biosynthesis</keyword>
<evidence type="ECO:0000256" key="3">
    <source>
        <dbReference type="ARBA" id="ARBA00012243"/>
    </source>
</evidence>
<dbReference type="eggNOG" id="KOG2419">
    <property type="taxonomic scope" value="Eukaryota"/>
</dbReference>
<keyword evidence="4" id="KW-0444">Lipid biosynthesis</keyword>
<comment type="cofactor">
    <cofactor evidence="1">
        <name>pyruvate</name>
        <dbReference type="ChEBI" id="CHEBI:15361"/>
    </cofactor>
</comment>
<comment type="pathway">
    <text evidence="11">Phospholipid metabolism; phosphatidylethanolamine biosynthesis.</text>
</comment>
<dbReference type="OMA" id="SIKWTGG"/>
<keyword evidence="6" id="KW-0443">Lipid metabolism</keyword>
<feature type="compositionally biased region" description="Basic and acidic residues" evidence="12">
    <location>
        <begin position="11"/>
        <end position="23"/>
    </location>
</feature>
<accession>R7RZG7</accession>
<dbReference type="InterPro" id="IPR033177">
    <property type="entry name" value="PSD-B"/>
</dbReference>
<evidence type="ECO:0000256" key="7">
    <source>
        <dbReference type="ARBA" id="ARBA00023209"/>
    </source>
</evidence>
<evidence type="ECO:0000256" key="9">
    <source>
        <dbReference type="ARBA" id="ARBA00023264"/>
    </source>
</evidence>
<evidence type="ECO:0000313" key="13">
    <source>
        <dbReference type="EMBL" id="EIM80315.1"/>
    </source>
</evidence>
<reference evidence="14" key="1">
    <citation type="journal article" date="2012" name="Science">
        <title>The Paleozoic origin of enzymatic lignin decomposition reconstructed from 31 fungal genomes.</title>
        <authorList>
            <person name="Floudas D."/>
            <person name="Binder M."/>
            <person name="Riley R."/>
            <person name="Barry K."/>
            <person name="Blanchette R.A."/>
            <person name="Henrissat B."/>
            <person name="Martinez A.T."/>
            <person name="Otillar R."/>
            <person name="Spatafora J.W."/>
            <person name="Yadav J.S."/>
            <person name="Aerts A."/>
            <person name="Benoit I."/>
            <person name="Boyd A."/>
            <person name="Carlson A."/>
            <person name="Copeland A."/>
            <person name="Coutinho P.M."/>
            <person name="de Vries R.P."/>
            <person name="Ferreira P."/>
            <person name="Findley K."/>
            <person name="Foster B."/>
            <person name="Gaskell J."/>
            <person name="Glotzer D."/>
            <person name="Gorecki P."/>
            <person name="Heitman J."/>
            <person name="Hesse C."/>
            <person name="Hori C."/>
            <person name="Igarashi K."/>
            <person name="Jurgens J.A."/>
            <person name="Kallen N."/>
            <person name="Kersten P."/>
            <person name="Kohler A."/>
            <person name="Kuees U."/>
            <person name="Kumar T.K.A."/>
            <person name="Kuo A."/>
            <person name="LaButti K."/>
            <person name="Larrondo L.F."/>
            <person name="Lindquist E."/>
            <person name="Ling A."/>
            <person name="Lombard V."/>
            <person name="Lucas S."/>
            <person name="Lundell T."/>
            <person name="Martin R."/>
            <person name="McLaughlin D.J."/>
            <person name="Morgenstern I."/>
            <person name="Morin E."/>
            <person name="Murat C."/>
            <person name="Nagy L.G."/>
            <person name="Nolan M."/>
            <person name="Ohm R.A."/>
            <person name="Patyshakuliyeva A."/>
            <person name="Rokas A."/>
            <person name="Ruiz-Duenas F.J."/>
            <person name="Sabat G."/>
            <person name="Salamov A."/>
            <person name="Samejima M."/>
            <person name="Schmutz J."/>
            <person name="Slot J.C."/>
            <person name="St John F."/>
            <person name="Stenlid J."/>
            <person name="Sun H."/>
            <person name="Sun S."/>
            <person name="Syed K."/>
            <person name="Tsang A."/>
            <person name="Wiebenga A."/>
            <person name="Young D."/>
            <person name="Pisabarro A."/>
            <person name="Eastwood D.C."/>
            <person name="Martin F."/>
            <person name="Cullen D."/>
            <person name="Grigoriev I.V."/>
            <person name="Hibbett D.S."/>
        </authorList>
    </citation>
    <scope>NUCLEOTIDE SEQUENCE [LARGE SCALE GENOMIC DNA]</scope>
    <source>
        <strain evidence="14">FP-91666</strain>
    </source>
</reference>
<dbReference type="NCBIfam" id="TIGR00163">
    <property type="entry name" value="PS_decarb"/>
    <property type="match status" value="1"/>
</dbReference>
<feature type="compositionally biased region" description="Low complexity" evidence="12">
    <location>
        <begin position="45"/>
        <end position="63"/>
    </location>
</feature>
<gene>
    <name evidence="13" type="ORF">STEHIDRAFT_125892</name>
</gene>
<dbReference type="GeneID" id="18797672"/>
<dbReference type="OrthoDB" id="5973539at2759"/>
<evidence type="ECO:0000256" key="10">
    <source>
        <dbReference type="ARBA" id="ARBA00023317"/>
    </source>
</evidence>
<feature type="region of interest" description="Disordered" evidence="12">
    <location>
        <begin position="43"/>
        <end position="63"/>
    </location>
</feature>
<comment type="pathway">
    <text evidence="2">Lipid metabolism.</text>
</comment>